<dbReference type="GeneID" id="54588481"/>
<dbReference type="GO" id="GO:0005524">
    <property type="term" value="F:ATP binding"/>
    <property type="evidence" value="ECO:0007669"/>
    <property type="project" value="UniProtKB-KW"/>
</dbReference>
<keyword evidence="1" id="KW-0808">Transferase</keyword>
<evidence type="ECO:0000313" key="6">
    <source>
        <dbReference type="EMBL" id="KAF2254413.1"/>
    </source>
</evidence>
<evidence type="ECO:0000256" key="4">
    <source>
        <dbReference type="ARBA" id="ARBA00022840"/>
    </source>
</evidence>
<dbReference type="RefSeq" id="XP_033689417.1">
    <property type="nucleotide sequence ID" value="XM_033835151.1"/>
</dbReference>
<evidence type="ECO:0000259" key="5">
    <source>
        <dbReference type="PROSITE" id="PS50011"/>
    </source>
</evidence>
<dbReference type="InterPro" id="IPR000719">
    <property type="entry name" value="Prot_kinase_dom"/>
</dbReference>
<dbReference type="EMBL" id="ML987190">
    <property type="protein sequence ID" value="KAF2254413.1"/>
    <property type="molecule type" value="Genomic_DNA"/>
</dbReference>
<dbReference type="InterPro" id="IPR011009">
    <property type="entry name" value="Kinase-like_dom_sf"/>
</dbReference>
<dbReference type="AlphaFoldDB" id="A0A6A6IZ06"/>
<protein>
    <submittedName>
        <fullName evidence="6">Kinase-like protein</fullName>
    </submittedName>
</protein>
<dbReference type="Pfam" id="PF00069">
    <property type="entry name" value="Pkinase"/>
    <property type="match status" value="1"/>
</dbReference>
<sequence>METISKNGRTAIVFRVGHGLVGKMPRDMQEGLPGREEFGAEIDNAFVVERKLLSRLGIHPRIVPYYGPCTLEGIKDGLLLGEANCGDLQSYIDKHNAKIDDALRKKWSLQVAQAVAYTHETGVIHSNLGTTNVLVHQTGQNLDLLLANFGGSRCVELNLDGGLLPDNPFSDPCLTDYESPKVDVFSLGVVIYVIMTGHYPFYNGPAPQNAERFVYGERVRMLFEQGHFPNLSDVPFGGIIAGCCCARRFETAKEVVAALEAEMGQ</sequence>
<dbReference type="GO" id="GO:0004674">
    <property type="term" value="F:protein serine/threonine kinase activity"/>
    <property type="evidence" value="ECO:0007669"/>
    <property type="project" value="TreeGrafter"/>
</dbReference>
<reference evidence="6" key="1">
    <citation type="journal article" date="2020" name="Stud. Mycol.">
        <title>101 Dothideomycetes genomes: a test case for predicting lifestyles and emergence of pathogens.</title>
        <authorList>
            <person name="Haridas S."/>
            <person name="Albert R."/>
            <person name="Binder M."/>
            <person name="Bloem J."/>
            <person name="Labutti K."/>
            <person name="Salamov A."/>
            <person name="Andreopoulos B."/>
            <person name="Baker S."/>
            <person name="Barry K."/>
            <person name="Bills G."/>
            <person name="Bluhm B."/>
            <person name="Cannon C."/>
            <person name="Castanera R."/>
            <person name="Culley D."/>
            <person name="Daum C."/>
            <person name="Ezra D."/>
            <person name="Gonzalez J."/>
            <person name="Henrissat B."/>
            <person name="Kuo A."/>
            <person name="Liang C."/>
            <person name="Lipzen A."/>
            <person name="Lutzoni F."/>
            <person name="Magnuson J."/>
            <person name="Mondo S."/>
            <person name="Nolan M."/>
            <person name="Ohm R."/>
            <person name="Pangilinan J."/>
            <person name="Park H.-J."/>
            <person name="Ramirez L."/>
            <person name="Alfaro M."/>
            <person name="Sun H."/>
            <person name="Tritt A."/>
            <person name="Yoshinaga Y."/>
            <person name="Zwiers L.-H."/>
            <person name="Turgeon B."/>
            <person name="Goodwin S."/>
            <person name="Spatafora J."/>
            <person name="Crous P."/>
            <person name="Grigoriev I."/>
        </authorList>
    </citation>
    <scope>NUCLEOTIDE SEQUENCE</scope>
    <source>
        <strain evidence="6">CBS 122368</strain>
    </source>
</reference>
<dbReference type="Proteomes" id="UP000800094">
    <property type="component" value="Unassembled WGS sequence"/>
</dbReference>
<keyword evidence="4" id="KW-0067">ATP-binding</keyword>
<dbReference type="Gene3D" id="1.10.510.10">
    <property type="entry name" value="Transferase(Phosphotransferase) domain 1"/>
    <property type="match status" value="1"/>
</dbReference>
<dbReference type="SUPFAM" id="SSF56112">
    <property type="entry name" value="Protein kinase-like (PK-like)"/>
    <property type="match status" value="1"/>
</dbReference>
<evidence type="ECO:0000256" key="2">
    <source>
        <dbReference type="ARBA" id="ARBA00022741"/>
    </source>
</evidence>
<evidence type="ECO:0000256" key="3">
    <source>
        <dbReference type="ARBA" id="ARBA00022777"/>
    </source>
</evidence>
<keyword evidence="7" id="KW-1185">Reference proteome</keyword>
<feature type="domain" description="Protein kinase" evidence="5">
    <location>
        <begin position="10"/>
        <end position="265"/>
    </location>
</feature>
<gene>
    <name evidence="6" type="ORF">BU26DRAFT_600127</name>
</gene>
<dbReference type="PROSITE" id="PS50011">
    <property type="entry name" value="PROTEIN_KINASE_DOM"/>
    <property type="match status" value="1"/>
</dbReference>
<name>A0A6A6IZ06_9PLEO</name>
<accession>A0A6A6IZ06</accession>
<evidence type="ECO:0000256" key="1">
    <source>
        <dbReference type="ARBA" id="ARBA00022679"/>
    </source>
</evidence>
<dbReference type="PANTHER" id="PTHR44329">
    <property type="entry name" value="SERINE/THREONINE-PROTEIN KINASE TNNI3K-RELATED"/>
    <property type="match status" value="1"/>
</dbReference>
<dbReference type="InterPro" id="IPR051681">
    <property type="entry name" value="Ser/Thr_Kinases-Pseudokinases"/>
</dbReference>
<organism evidence="6 7">
    <name type="scientific">Trematosphaeria pertusa</name>
    <dbReference type="NCBI Taxonomy" id="390896"/>
    <lineage>
        <taxon>Eukaryota</taxon>
        <taxon>Fungi</taxon>
        <taxon>Dikarya</taxon>
        <taxon>Ascomycota</taxon>
        <taxon>Pezizomycotina</taxon>
        <taxon>Dothideomycetes</taxon>
        <taxon>Pleosporomycetidae</taxon>
        <taxon>Pleosporales</taxon>
        <taxon>Massarineae</taxon>
        <taxon>Trematosphaeriaceae</taxon>
        <taxon>Trematosphaeria</taxon>
    </lineage>
</organism>
<dbReference type="OrthoDB" id="1668230at2759"/>
<keyword evidence="2" id="KW-0547">Nucleotide-binding</keyword>
<dbReference type="PANTHER" id="PTHR44329:SF288">
    <property type="entry name" value="MITOGEN-ACTIVATED PROTEIN KINASE KINASE KINASE 20"/>
    <property type="match status" value="1"/>
</dbReference>
<evidence type="ECO:0000313" key="7">
    <source>
        <dbReference type="Proteomes" id="UP000800094"/>
    </source>
</evidence>
<proteinExistence type="predicted"/>
<keyword evidence="3 6" id="KW-0418">Kinase</keyword>